<dbReference type="Pfam" id="PF00583">
    <property type="entry name" value="Acetyltransf_1"/>
    <property type="match status" value="1"/>
</dbReference>
<evidence type="ECO:0000259" key="1">
    <source>
        <dbReference type="PROSITE" id="PS51186"/>
    </source>
</evidence>
<organism evidence="2">
    <name type="scientific">uncultured Chloroflexia bacterium</name>
    <dbReference type="NCBI Taxonomy" id="1672391"/>
    <lineage>
        <taxon>Bacteria</taxon>
        <taxon>Bacillati</taxon>
        <taxon>Chloroflexota</taxon>
        <taxon>Chloroflexia</taxon>
        <taxon>environmental samples</taxon>
    </lineage>
</organism>
<dbReference type="AlphaFoldDB" id="A0A6J4L3F3"/>
<dbReference type="PANTHER" id="PTHR43617">
    <property type="entry name" value="L-AMINO ACID N-ACETYLTRANSFERASE"/>
    <property type="match status" value="1"/>
</dbReference>
<protein>
    <recommendedName>
        <fullName evidence="1">N-acetyltransferase domain-containing protein</fullName>
    </recommendedName>
</protein>
<evidence type="ECO:0000313" key="2">
    <source>
        <dbReference type="EMBL" id="CAA9320321.1"/>
    </source>
</evidence>
<dbReference type="InterPro" id="IPR000182">
    <property type="entry name" value="GNAT_dom"/>
</dbReference>
<dbReference type="CDD" id="cd04301">
    <property type="entry name" value="NAT_SF"/>
    <property type="match status" value="1"/>
</dbReference>
<dbReference type="EMBL" id="CADCTR010001926">
    <property type="protein sequence ID" value="CAA9320321.1"/>
    <property type="molecule type" value="Genomic_DNA"/>
</dbReference>
<accession>A0A6J4L3F3</accession>
<dbReference type="InterPro" id="IPR050276">
    <property type="entry name" value="MshD_Acetyltransferase"/>
</dbReference>
<dbReference type="PANTHER" id="PTHR43617:SF2">
    <property type="entry name" value="UPF0039 PROTEIN SLL0451"/>
    <property type="match status" value="1"/>
</dbReference>
<dbReference type="SUPFAM" id="SSF55729">
    <property type="entry name" value="Acyl-CoA N-acyltransferases (Nat)"/>
    <property type="match status" value="1"/>
</dbReference>
<reference evidence="2" key="1">
    <citation type="submission" date="2020-02" db="EMBL/GenBank/DDBJ databases">
        <authorList>
            <person name="Meier V. D."/>
        </authorList>
    </citation>
    <scope>NUCLEOTIDE SEQUENCE</scope>
    <source>
        <strain evidence="2">AVDCRST_MAG93</strain>
    </source>
</reference>
<name>A0A6J4L3F3_9CHLR</name>
<dbReference type="GO" id="GO:0016747">
    <property type="term" value="F:acyltransferase activity, transferring groups other than amino-acyl groups"/>
    <property type="evidence" value="ECO:0007669"/>
    <property type="project" value="InterPro"/>
</dbReference>
<dbReference type="Gene3D" id="3.40.630.30">
    <property type="match status" value="1"/>
</dbReference>
<feature type="domain" description="N-acetyltransferase" evidence="1">
    <location>
        <begin position="2"/>
        <end position="145"/>
    </location>
</feature>
<proteinExistence type="predicted"/>
<dbReference type="InterPro" id="IPR016181">
    <property type="entry name" value="Acyl_CoA_acyltransferase"/>
</dbReference>
<gene>
    <name evidence="2" type="ORF">AVDCRST_MAG93-5714</name>
</gene>
<sequence>MVTLEPITRENLRAVVALQPRDDQSNFVAPNAISIAEVYVEPTCTPLALAADGQLVGFTLLCRETETGIDWIIRFMIDQHHQGKGYGRAGLLAVIERLRASADYQETRLSYVPGNAVAEGLYRAVGFEATGQVDHGEIIMRLVEPTVG</sequence>
<dbReference type="PROSITE" id="PS51186">
    <property type="entry name" value="GNAT"/>
    <property type="match status" value="1"/>
</dbReference>